<evidence type="ECO:0000256" key="2">
    <source>
        <dbReference type="ARBA" id="ARBA00012438"/>
    </source>
</evidence>
<dbReference type="SMART" id="SM00448">
    <property type="entry name" value="REC"/>
    <property type="match status" value="1"/>
</dbReference>
<dbReference type="CDD" id="cd00130">
    <property type="entry name" value="PAS"/>
    <property type="match status" value="1"/>
</dbReference>
<evidence type="ECO:0000256" key="6">
    <source>
        <dbReference type="PROSITE-ProRule" id="PRU00169"/>
    </source>
</evidence>
<feature type="coiled-coil region" evidence="7">
    <location>
        <begin position="678"/>
        <end position="705"/>
    </location>
</feature>
<evidence type="ECO:0000256" key="4">
    <source>
        <dbReference type="ARBA" id="ARBA00022679"/>
    </source>
</evidence>
<dbReference type="InterPro" id="IPR035965">
    <property type="entry name" value="PAS-like_dom_sf"/>
</dbReference>
<dbReference type="PROSITE" id="PS50109">
    <property type="entry name" value="HIS_KIN"/>
    <property type="match status" value="1"/>
</dbReference>
<dbReference type="EC" id="2.7.13.3" evidence="2"/>
<evidence type="ECO:0000313" key="14">
    <source>
        <dbReference type="Proteomes" id="UP001207654"/>
    </source>
</evidence>
<feature type="domain" description="PAS" evidence="11">
    <location>
        <begin position="334"/>
        <end position="406"/>
    </location>
</feature>
<dbReference type="InterPro" id="IPR000700">
    <property type="entry name" value="PAS-assoc_C"/>
</dbReference>
<dbReference type="Pfam" id="PF08448">
    <property type="entry name" value="PAS_4"/>
    <property type="match status" value="1"/>
</dbReference>
<keyword evidence="7" id="KW-0175">Coiled coil</keyword>
<dbReference type="CDD" id="cd00075">
    <property type="entry name" value="HATPase"/>
    <property type="match status" value="1"/>
</dbReference>
<dbReference type="SUPFAM" id="SSF55874">
    <property type="entry name" value="ATPase domain of HSP90 chaperone/DNA topoisomerase II/histidine kinase"/>
    <property type="match status" value="1"/>
</dbReference>
<feature type="modified residue" description="4-aspartylphosphate" evidence="6">
    <location>
        <position position="86"/>
    </location>
</feature>
<protein>
    <recommendedName>
        <fullName evidence="2">histidine kinase</fullName>
        <ecNumber evidence="2">2.7.13.3</ecNumber>
    </recommendedName>
</protein>
<feature type="domain" description="Response regulatory" evidence="10">
    <location>
        <begin position="37"/>
        <end position="154"/>
    </location>
</feature>
<evidence type="ECO:0000259" key="9">
    <source>
        <dbReference type="PROSITE" id="PS50109"/>
    </source>
</evidence>
<dbReference type="InterPro" id="IPR036097">
    <property type="entry name" value="HisK_dim/P_sf"/>
</dbReference>
<dbReference type="RefSeq" id="WP_267541195.1">
    <property type="nucleotide sequence ID" value="NZ_JAPNKA010000001.1"/>
</dbReference>
<evidence type="ECO:0000256" key="3">
    <source>
        <dbReference type="ARBA" id="ARBA00022553"/>
    </source>
</evidence>
<dbReference type="Gene3D" id="3.30.565.10">
    <property type="entry name" value="Histidine kinase-like ATPase, C-terminal domain"/>
    <property type="match status" value="1"/>
</dbReference>
<accession>A0ABT4ALR3</accession>
<dbReference type="Pfam" id="PF00072">
    <property type="entry name" value="Response_reg"/>
    <property type="match status" value="1"/>
</dbReference>
<dbReference type="PANTHER" id="PTHR43547">
    <property type="entry name" value="TWO-COMPONENT HISTIDINE KINASE"/>
    <property type="match status" value="1"/>
</dbReference>
<dbReference type="InterPro" id="IPR001610">
    <property type="entry name" value="PAC"/>
</dbReference>
<dbReference type="PROSITE" id="PS50112">
    <property type="entry name" value="PAS"/>
    <property type="match status" value="1"/>
</dbReference>
<feature type="region of interest" description="Disordered" evidence="8">
    <location>
        <begin position="1"/>
        <end position="23"/>
    </location>
</feature>
<dbReference type="CDD" id="cd17546">
    <property type="entry name" value="REC_hyHK_CKI1_RcsC-like"/>
    <property type="match status" value="1"/>
</dbReference>
<reference evidence="13 14" key="1">
    <citation type="submission" date="2022-11" db="EMBL/GenBank/DDBJ databases">
        <title>Minimal conservation of predation-associated metabolite biosynthetic gene clusters underscores biosynthetic potential of Myxococcota including descriptions for ten novel species: Archangium lansinium sp. nov., Myxococcus landrumus sp. nov., Nannocystis bai.</title>
        <authorList>
            <person name="Ahearne A."/>
            <person name="Stevens C."/>
            <person name="Phillips K."/>
        </authorList>
    </citation>
    <scope>NUCLEOTIDE SEQUENCE [LARGE SCALE GENOMIC DNA]</scope>
    <source>
        <strain evidence="13 14">MIWBW</strain>
    </source>
</reference>
<sequence length="875" mass="97700">MSPGPDGDGQAWDEPVRQAAGLPREMPTVRKVTARPAVLLVDDHPTNLLTLEGVLEPLQVRSVKVTSGEQALRSLLKEDFAVIILDARMPGMDGFETARLIRQRARHRDTPIILISAFHQDESSIIRGYVEGAVDYLTKPFDPEVLRAKVGLFVELFEKDRQLKEKAVRLREEQAEMLAREHAALLEAAVQRARLHSVFTQAPVAIALLQGPTHVYVYANPLYLQIVRQHDILERPAREAHPEFDGQRVFELLDHVFRSGEPVAGKAIPVELDTNGKRETAFFDFVYQPLLTREGSTEGILVCASEVTGQMRARLKAEELSASLQRQHEALQKSEERFRSLTHAVSQIVWSTDADGRVSTDSPSWRAFTGQAMERYHDGRYGWLECIHPDDRARTVRQWVEALRHQKVFEVEHRVRRHDGKYRHMSARGVPVVMEDGQVREWVGLHIDISEQRRSEESASFLARASALLSTSLDYEATLANVALLVVPTLADWCAVDLLTVGGSLERVAVAHREPEKVVQVHELLRHFDLDWNATRGLPKVLRTGESEWLPSVPESFFDAGARDEHQTRLLHELGLSSYVCVPLLSRGRILGALTLVYAEEARVYDERDVRLAEDLARRAAISVDNARLFREAKEAVQVRDEFLSIASHELKTPLTPLRLKLHSMRRSARSSEGAMDAETLRAHLDVAERQVARLSRLIDSLLDVSRIGAGKLELDWEDVDLAEVVREVVGRFEPQASKAGCAVTVRAPGPVIGRWDRLRLEQVVTNLLSNALKYGAGKPVELSVSTEAGHALLLVCDQGIGIESGNLSRIFERFERAVSERHYGGLGLGLYITRTIVQALGGTIEARSTPGEGSTFIVTLPGVSAEHSLQTPVS</sequence>
<feature type="domain" description="PAC" evidence="12">
    <location>
        <begin position="409"/>
        <end position="461"/>
    </location>
</feature>
<dbReference type="InterPro" id="IPR011006">
    <property type="entry name" value="CheY-like_superfamily"/>
</dbReference>
<name>A0ABT4ALR3_9BACT</name>
<dbReference type="Gene3D" id="1.10.287.130">
    <property type="match status" value="1"/>
</dbReference>
<evidence type="ECO:0000256" key="1">
    <source>
        <dbReference type="ARBA" id="ARBA00000085"/>
    </source>
</evidence>
<evidence type="ECO:0000256" key="7">
    <source>
        <dbReference type="SAM" id="Coils"/>
    </source>
</evidence>
<dbReference type="CDD" id="cd00082">
    <property type="entry name" value="HisKA"/>
    <property type="match status" value="1"/>
</dbReference>
<keyword evidence="3 6" id="KW-0597">Phosphoprotein</keyword>
<dbReference type="SMART" id="SM00387">
    <property type="entry name" value="HATPase_c"/>
    <property type="match status" value="1"/>
</dbReference>
<dbReference type="InterPro" id="IPR013656">
    <property type="entry name" value="PAS_4"/>
</dbReference>
<dbReference type="InterPro" id="IPR005467">
    <property type="entry name" value="His_kinase_dom"/>
</dbReference>
<dbReference type="SUPFAM" id="SSF55785">
    <property type="entry name" value="PYP-like sensor domain (PAS domain)"/>
    <property type="match status" value="2"/>
</dbReference>
<dbReference type="InterPro" id="IPR013655">
    <property type="entry name" value="PAS_fold_3"/>
</dbReference>
<evidence type="ECO:0000259" key="11">
    <source>
        <dbReference type="PROSITE" id="PS50112"/>
    </source>
</evidence>
<comment type="caution">
    <text evidence="13">The sequence shown here is derived from an EMBL/GenBank/DDBJ whole genome shotgun (WGS) entry which is preliminary data.</text>
</comment>
<dbReference type="SUPFAM" id="SSF55781">
    <property type="entry name" value="GAF domain-like"/>
    <property type="match status" value="1"/>
</dbReference>
<dbReference type="InterPro" id="IPR003018">
    <property type="entry name" value="GAF"/>
</dbReference>
<dbReference type="InterPro" id="IPR001789">
    <property type="entry name" value="Sig_transdc_resp-reg_receiver"/>
</dbReference>
<dbReference type="SMART" id="SM00065">
    <property type="entry name" value="GAF"/>
    <property type="match status" value="1"/>
</dbReference>
<dbReference type="Gene3D" id="3.40.50.2300">
    <property type="match status" value="1"/>
</dbReference>
<evidence type="ECO:0000259" key="12">
    <source>
        <dbReference type="PROSITE" id="PS50113"/>
    </source>
</evidence>
<dbReference type="PANTHER" id="PTHR43547:SF2">
    <property type="entry name" value="HYBRID SIGNAL TRANSDUCTION HISTIDINE KINASE C"/>
    <property type="match status" value="1"/>
</dbReference>
<dbReference type="SMART" id="SM00091">
    <property type="entry name" value="PAS"/>
    <property type="match status" value="2"/>
</dbReference>
<dbReference type="Pfam" id="PF08447">
    <property type="entry name" value="PAS_3"/>
    <property type="match status" value="1"/>
</dbReference>
<comment type="catalytic activity">
    <reaction evidence="1">
        <text>ATP + protein L-histidine = ADP + protein N-phospho-L-histidine.</text>
        <dbReference type="EC" id="2.7.13.3"/>
    </reaction>
</comment>
<evidence type="ECO:0000256" key="5">
    <source>
        <dbReference type="ARBA" id="ARBA00022777"/>
    </source>
</evidence>
<dbReference type="InterPro" id="IPR004358">
    <property type="entry name" value="Sig_transdc_His_kin-like_C"/>
</dbReference>
<dbReference type="SUPFAM" id="SSF47384">
    <property type="entry name" value="Homodimeric domain of signal transducing histidine kinase"/>
    <property type="match status" value="1"/>
</dbReference>
<dbReference type="SMART" id="SM00086">
    <property type="entry name" value="PAC"/>
    <property type="match status" value="1"/>
</dbReference>
<keyword evidence="14" id="KW-1185">Reference proteome</keyword>
<dbReference type="InterPro" id="IPR036890">
    <property type="entry name" value="HATPase_C_sf"/>
</dbReference>
<dbReference type="Pfam" id="PF01590">
    <property type="entry name" value="GAF"/>
    <property type="match status" value="1"/>
</dbReference>
<dbReference type="Pfam" id="PF00512">
    <property type="entry name" value="HisKA"/>
    <property type="match status" value="1"/>
</dbReference>
<dbReference type="InterPro" id="IPR029016">
    <property type="entry name" value="GAF-like_dom_sf"/>
</dbReference>
<dbReference type="InterPro" id="IPR000014">
    <property type="entry name" value="PAS"/>
</dbReference>
<dbReference type="PROSITE" id="PS50113">
    <property type="entry name" value="PAC"/>
    <property type="match status" value="1"/>
</dbReference>
<dbReference type="NCBIfam" id="TIGR00229">
    <property type="entry name" value="sensory_box"/>
    <property type="match status" value="1"/>
</dbReference>
<dbReference type="Proteomes" id="UP001207654">
    <property type="component" value="Unassembled WGS sequence"/>
</dbReference>
<dbReference type="InterPro" id="IPR003594">
    <property type="entry name" value="HATPase_dom"/>
</dbReference>
<dbReference type="Gene3D" id="3.30.450.40">
    <property type="match status" value="1"/>
</dbReference>
<dbReference type="SMART" id="SM00388">
    <property type="entry name" value="HisKA"/>
    <property type="match status" value="1"/>
</dbReference>
<keyword evidence="5" id="KW-0418">Kinase</keyword>
<dbReference type="PRINTS" id="PR00344">
    <property type="entry name" value="BCTRLSENSOR"/>
</dbReference>
<dbReference type="PROSITE" id="PS50110">
    <property type="entry name" value="RESPONSE_REGULATORY"/>
    <property type="match status" value="1"/>
</dbReference>
<dbReference type="InterPro" id="IPR003661">
    <property type="entry name" value="HisK_dim/P_dom"/>
</dbReference>
<feature type="domain" description="Histidine kinase" evidence="9">
    <location>
        <begin position="646"/>
        <end position="865"/>
    </location>
</feature>
<keyword evidence="4" id="KW-0808">Transferase</keyword>
<dbReference type="Pfam" id="PF02518">
    <property type="entry name" value="HATPase_c"/>
    <property type="match status" value="1"/>
</dbReference>
<dbReference type="Gene3D" id="3.30.450.20">
    <property type="entry name" value="PAS domain"/>
    <property type="match status" value="2"/>
</dbReference>
<dbReference type="EMBL" id="JAPNKA010000001">
    <property type="protein sequence ID" value="MCY1082636.1"/>
    <property type="molecule type" value="Genomic_DNA"/>
</dbReference>
<organism evidence="13 14">
    <name type="scientific">Archangium lansingense</name>
    <dbReference type="NCBI Taxonomy" id="2995310"/>
    <lineage>
        <taxon>Bacteria</taxon>
        <taxon>Pseudomonadati</taxon>
        <taxon>Myxococcota</taxon>
        <taxon>Myxococcia</taxon>
        <taxon>Myxococcales</taxon>
        <taxon>Cystobacterineae</taxon>
        <taxon>Archangiaceae</taxon>
        <taxon>Archangium</taxon>
    </lineage>
</organism>
<evidence type="ECO:0000256" key="8">
    <source>
        <dbReference type="SAM" id="MobiDB-lite"/>
    </source>
</evidence>
<gene>
    <name evidence="13" type="ORF">OV287_50125</name>
</gene>
<evidence type="ECO:0000313" key="13">
    <source>
        <dbReference type="EMBL" id="MCY1082636.1"/>
    </source>
</evidence>
<evidence type="ECO:0000259" key="10">
    <source>
        <dbReference type="PROSITE" id="PS50110"/>
    </source>
</evidence>
<dbReference type="SUPFAM" id="SSF52172">
    <property type="entry name" value="CheY-like"/>
    <property type="match status" value="1"/>
</dbReference>
<proteinExistence type="predicted"/>